<dbReference type="PANTHER" id="PTHR34203">
    <property type="entry name" value="METHYLTRANSFERASE, FKBM FAMILY PROTEIN"/>
    <property type="match status" value="1"/>
</dbReference>
<sequence>MDQQFKRLFSFITNHPLSKRKPISAIIRIIIWQIQSSICKKLIVKTFAGKVLFYAKKGLHGITGNIYAGLHEFNDMGFLLHFLRTEDKFCDIGANVGAYTLLASGYIGAKSIAFEPVPSTFSILEKNILLNQLQKKVTLHNKALGNQNGEMKFTVDYDTVNHAIAENEFEKNSINVKMEQLDNFIDYEPILLKIDVEGFEREVIEGGKELLDRETTKAIIIELNGSGERYNFRDQDIHHYLKTVGFAPYLYDPFTRIFTEIEYFGKHNTIYIKDINFAKIRCERALKVKVLGVEF</sequence>
<evidence type="ECO:0000313" key="2">
    <source>
        <dbReference type="EMBL" id="GAA3956330.1"/>
    </source>
</evidence>
<dbReference type="SUPFAM" id="SSF53335">
    <property type="entry name" value="S-adenosyl-L-methionine-dependent methyltransferases"/>
    <property type="match status" value="1"/>
</dbReference>
<feature type="domain" description="Methyltransferase FkbM" evidence="1">
    <location>
        <begin position="91"/>
        <end position="246"/>
    </location>
</feature>
<dbReference type="InterPro" id="IPR006342">
    <property type="entry name" value="FkbM_mtfrase"/>
</dbReference>
<name>A0ABP7NXT7_9SPHI</name>
<dbReference type="Gene3D" id="3.40.50.150">
    <property type="entry name" value="Vaccinia Virus protein VP39"/>
    <property type="match status" value="1"/>
</dbReference>
<evidence type="ECO:0000313" key="3">
    <source>
        <dbReference type="Proteomes" id="UP001501081"/>
    </source>
</evidence>
<organism evidence="2 3">
    <name type="scientific">Pedobacter ginsengiterrae</name>
    <dbReference type="NCBI Taxonomy" id="871696"/>
    <lineage>
        <taxon>Bacteria</taxon>
        <taxon>Pseudomonadati</taxon>
        <taxon>Bacteroidota</taxon>
        <taxon>Sphingobacteriia</taxon>
        <taxon>Sphingobacteriales</taxon>
        <taxon>Sphingobacteriaceae</taxon>
        <taxon>Pedobacter</taxon>
    </lineage>
</organism>
<comment type="caution">
    <text evidence="2">The sequence shown here is derived from an EMBL/GenBank/DDBJ whole genome shotgun (WGS) entry which is preliminary data.</text>
</comment>
<dbReference type="NCBIfam" id="TIGR01444">
    <property type="entry name" value="fkbM_fam"/>
    <property type="match status" value="1"/>
</dbReference>
<keyword evidence="3" id="KW-1185">Reference proteome</keyword>
<evidence type="ECO:0000259" key="1">
    <source>
        <dbReference type="Pfam" id="PF05050"/>
    </source>
</evidence>
<dbReference type="Proteomes" id="UP001501081">
    <property type="component" value="Unassembled WGS sequence"/>
</dbReference>
<dbReference type="RefSeq" id="WP_344765109.1">
    <property type="nucleotide sequence ID" value="NZ_BAABAK010000003.1"/>
</dbReference>
<accession>A0ABP7NXT7</accession>
<dbReference type="PANTHER" id="PTHR34203:SF15">
    <property type="entry name" value="SLL1173 PROTEIN"/>
    <property type="match status" value="1"/>
</dbReference>
<reference evidence="3" key="1">
    <citation type="journal article" date="2019" name="Int. J. Syst. Evol. Microbiol.">
        <title>The Global Catalogue of Microorganisms (GCM) 10K type strain sequencing project: providing services to taxonomists for standard genome sequencing and annotation.</title>
        <authorList>
            <consortium name="The Broad Institute Genomics Platform"/>
            <consortium name="The Broad Institute Genome Sequencing Center for Infectious Disease"/>
            <person name="Wu L."/>
            <person name="Ma J."/>
        </authorList>
    </citation>
    <scope>NUCLEOTIDE SEQUENCE [LARGE SCALE GENOMIC DNA]</scope>
    <source>
        <strain evidence="3">JCM 17338</strain>
    </source>
</reference>
<dbReference type="EMBL" id="BAABAK010000003">
    <property type="protein sequence ID" value="GAA3956330.1"/>
    <property type="molecule type" value="Genomic_DNA"/>
</dbReference>
<gene>
    <name evidence="2" type="ORF">GCM10022246_07850</name>
</gene>
<dbReference type="InterPro" id="IPR052514">
    <property type="entry name" value="SAM-dependent_MTase"/>
</dbReference>
<proteinExistence type="predicted"/>
<protein>
    <recommendedName>
        <fullName evidence="1">Methyltransferase FkbM domain-containing protein</fullName>
    </recommendedName>
</protein>
<dbReference type="InterPro" id="IPR029063">
    <property type="entry name" value="SAM-dependent_MTases_sf"/>
</dbReference>
<dbReference type="Pfam" id="PF05050">
    <property type="entry name" value="Methyltransf_21"/>
    <property type="match status" value="1"/>
</dbReference>